<comment type="caution">
    <text evidence="1">The sequence shown here is derived from an EMBL/GenBank/DDBJ whole genome shotgun (WGS) entry which is preliminary data.</text>
</comment>
<evidence type="ECO:0000313" key="1">
    <source>
        <dbReference type="EMBL" id="CAE6489511.1"/>
    </source>
</evidence>
<organism evidence="1 2">
    <name type="scientific">Candidatus Nitrosotenuis uzonensis</name>
    <dbReference type="NCBI Taxonomy" id="1407055"/>
    <lineage>
        <taxon>Archaea</taxon>
        <taxon>Nitrososphaerota</taxon>
        <taxon>Candidatus Nitrosotenuis</taxon>
    </lineage>
</organism>
<reference evidence="1" key="1">
    <citation type="submission" date="2021-02" db="EMBL/GenBank/DDBJ databases">
        <authorList>
            <person name="Han P."/>
        </authorList>
    </citation>
    <scope>NUCLEOTIDE SEQUENCE</scope>
    <source>
        <strain evidence="1">Candidatus Nitrosotenuis uzonensis 5A</strain>
    </source>
</reference>
<accession>A0A812F283</accession>
<dbReference type="Proteomes" id="UP000655759">
    <property type="component" value="Unassembled WGS sequence"/>
</dbReference>
<protein>
    <submittedName>
        <fullName evidence="1">Uncharacterized protein</fullName>
    </submittedName>
</protein>
<dbReference type="EMBL" id="CAJNAQ010000002">
    <property type="protein sequence ID" value="CAE6489511.1"/>
    <property type="molecule type" value="Genomic_DNA"/>
</dbReference>
<sequence length="62" mass="6990">MKCDCGCHCIRCKSTDLESFQVGNVEQDGYFDMHHTCNSCGAHFDHLDGTIFVKCPICKFNV</sequence>
<proteinExistence type="predicted"/>
<name>A0A812F283_9ARCH</name>
<evidence type="ECO:0000313" key="2">
    <source>
        <dbReference type="Proteomes" id="UP000655759"/>
    </source>
</evidence>
<gene>
    <name evidence="1" type="ORF">NUZ5A_20625</name>
</gene>
<dbReference type="AlphaFoldDB" id="A0A812F283"/>